<keyword evidence="3" id="KW-1185">Reference proteome</keyword>
<dbReference type="KEGG" id="mha:HF1_00610"/>
<evidence type="ECO:0000256" key="1">
    <source>
        <dbReference type="SAM" id="Phobius"/>
    </source>
</evidence>
<dbReference type="EMBL" id="FR773153">
    <property type="protein sequence ID" value="CBY92069.1"/>
    <property type="molecule type" value="Genomic_DNA"/>
</dbReference>
<feature type="transmembrane region" description="Helical" evidence="1">
    <location>
        <begin position="6"/>
        <end position="27"/>
    </location>
</feature>
<keyword evidence="1" id="KW-1133">Transmembrane helix</keyword>
<feature type="transmembrane region" description="Helical" evidence="1">
    <location>
        <begin position="351"/>
        <end position="370"/>
    </location>
</feature>
<feature type="transmembrane region" description="Helical" evidence="1">
    <location>
        <begin position="34"/>
        <end position="55"/>
    </location>
</feature>
<keyword evidence="1" id="KW-0472">Membrane</keyword>
<dbReference type="AlphaFoldDB" id="E8ZKA3"/>
<feature type="transmembrane region" description="Helical" evidence="1">
    <location>
        <begin position="195"/>
        <end position="216"/>
    </location>
</feature>
<keyword evidence="1" id="KW-0812">Transmembrane</keyword>
<name>E8ZKA3_MYCHL</name>
<evidence type="ECO:0000313" key="3">
    <source>
        <dbReference type="Proteomes" id="UP000008637"/>
    </source>
</evidence>
<reference evidence="2 3" key="1">
    <citation type="journal article" date="2011" name="J. Bacteriol.">
        <title>Complete genome sequence of Mycoplasma haemofelis, a hemotropic mycoplasma.</title>
        <authorList>
            <person name="Barker E.N."/>
            <person name="Helps C.R."/>
            <person name="Peters I.R."/>
            <person name="Darby A.C."/>
            <person name="Radford A.D."/>
            <person name="Tasker S."/>
        </authorList>
    </citation>
    <scope>NUCLEOTIDE SEQUENCE [LARGE SCALE GENOMIC DNA]</scope>
    <source>
        <strain evidence="2 3">Langford 1</strain>
    </source>
</reference>
<gene>
    <name evidence="2" type="primary">secD</name>
    <name evidence="2" type="ordered locus">HF1_00610</name>
</gene>
<feature type="transmembrane region" description="Helical" evidence="1">
    <location>
        <begin position="391"/>
        <end position="411"/>
    </location>
</feature>
<dbReference type="Proteomes" id="UP000008637">
    <property type="component" value="Chromosome"/>
</dbReference>
<feature type="transmembrane region" description="Helical" evidence="1">
    <location>
        <begin position="135"/>
        <end position="159"/>
    </location>
</feature>
<proteinExistence type="predicted"/>
<dbReference type="OrthoDB" id="9817212at2"/>
<dbReference type="HOGENOM" id="CLU_559988_0_0_14"/>
<feature type="transmembrane region" description="Helical" evidence="1">
    <location>
        <begin position="61"/>
        <end position="85"/>
    </location>
</feature>
<evidence type="ECO:0000313" key="2">
    <source>
        <dbReference type="EMBL" id="CBY92069.1"/>
    </source>
</evidence>
<protein>
    <submittedName>
        <fullName evidence="2">Protein-export membrane protein SecD</fullName>
    </submittedName>
</protein>
<feature type="transmembrane region" description="Helical" evidence="1">
    <location>
        <begin position="423"/>
        <end position="443"/>
    </location>
</feature>
<sequence>MVLPNSGFLYPSLSIVAFLIAASVLLYRKYSVPGVIFPASIALGLVNILAILFFLGSSLSLIGFIALVMGIFYAIIISLYLLNLLKKLFDFEFISRDNLFLAFKKNIAFAADLTLPTFIFSVFVAFLAPLHLREFGISLSLSILVFFPLIALLASSWAIQYARNNFLHVGNWYKTLDPKEDAFIVKMKSLFNNKYLYWVIGCLLSSAIIMFFTIGINSPFLFKKNYLVTIEAGDAGNIGSLVSSVPNFWSPFGKGSSSIRSYLVDGSQSIESIKSSLGNSGSFSIQETNAFNDATHLKEILKVCSLSLLLISTYIFIRFGFKNLLLLWVNTFSSLALCFSCLIVARVPIVSSIFTALLCYFFVSLLYHLYWFSSATLSKLDWFNKENKYSFFYGVDSSLKLCLFSFFLTSLLSVNEELILLDFYVFTILLFSHYISKVGFIFLEEKLDLFKDKYLWRKESEIKVVGEKSEVENFDEYDEELISDINS</sequence>
<feature type="transmembrane region" description="Helical" evidence="1">
    <location>
        <begin position="106"/>
        <end position="129"/>
    </location>
</feature>
<organism evidence="2 3">
    <name type="scientific">Mycoplasma haemofelis (strain Langford 1)</name>
    <name type="common">Haemobartonella felis</name>
    <dbReference type="NCBI Taxonomy" id="941640"/>
    <lineage>
        <taxon>Bacteria</taxon>
        <taxon>Bacillati</taxon>
        <taxon>Mycoplasmatota</taxon>
        <taxon>Mollicutes</taxon>
        <taxon>Mycoplasmataceae</taxon>
        <taxon>Mycoplasma</taxon>
    </lineage>
</organism>
<feature type="transmembrane region" description="Helical" evidence="1">
    <location>
        <begin position="324"/>
        <end position="345"/>
    </location>
</feature>
<accession>E8ZKA3</accession>